<gene>
    <name evidence="1" type="ORF">llap_947</name>
</gene>
<keyword evidence="2" id="KW-1185">Reference proteome</keyword>
<evidence type="ECO:0000313" key="1">
    <source>
        <dbReference type="EMBL" id="PKU48771.1"/>
    </source>
</evidence>
<dbReference type="Proteomes" id="UP000233556">
    <property type="component" value="Unassembled WGS sequence"/>
</dbReference>
<name>A0A2I0URU9_LIMLA</name>
<organism evidence="1 2">
    <name type="scientific">Limosa lapponica baueri</name>
    <dbReference type="NCBI Taxonomy" id="1758121"/>
    <lineage>
        <taxon>Eukaryota</taxon>
        <taxon>Metazoa</taxon>
        <taxon>Chordata</taxon>
        <taxon>Craniata</taxon>
        <taxon>Vertebrata</taxon>
        <taxon>Euteleostomi</taxon>
        <taxon>Archelosauria</taxon>
        <taxon>Archosauria</taxon>
        <taxon>Dinosauria</taxon>
        <taxon>Saurischia</taxon>
        <taxon>Theropoda</taxon>
        <taxon>Coelurosauria</taxon>
        <taxon>Aves</taxon>
        <taxon>Neognathae</taxon>
        <taxon>Neoaves</taxon>
        <taxon>Charadriiformes</taxon>
        <taxon>Scolopacidae</taxon>
        <taxon>Limosa</taxon>
    </lineage>
</organism>
<dbReference type="AlphaFoldDB" id="A0A2I0URU9"/>
<reference evidence="2" key="2">
    <citation type="submission" date="2017-12" db="EMBL/GenBank/DDBJ databases">
        <title>Genome sequence of the Bar-tailed Godwit (Limosa lapponica baueri).</title>
        <authorList>
            <person name="Lima N.C.B."/>
            <person name="Parody-Merino A.M."/>
            <person name="Battley P.F."/>
            <person name="Fidler A.E."/>
            <person name="Prosdocimi F."/>
        </authorList>
    </citation>
    <scope>NUCLEOTIDE SEQUENCE [LARGE SCALE GENOMIC DNA]</scope>
</reference>
<accession>A0A2I0URU9</accession>
<proteinExistence type="predicted"/>
<evidence type="ECO:0000313" key="2">
    <source>
        <dbReference type="Proteomes" id="UP000233556"/>
    </source>
</evidence>
<protein>
    <submittedName>
        <fullName evidence="1">Pulmonary surfactant-associated protein a-like</fullName>
    </submittedName>
</protein>
<dbReference type="OrthoDB" id="9396613at2759"/>
<sequence length="107" mass="12525">MPEGQDAIKRNPDKLSKRAHVNIMRFNKVKYRVLHLGCGNLWYQYRLGYEGIENRPMENDLGLPGDEKLDQLGDEKLDNYLKRGDVKVHIIMFALCKLILLVRLGKW</sequence>
<reference evidence="2" key="1">
    <citation type="submission" date="2017-11" db="EMBL/GenBank/DDBJ databases">
        <authorList>
            <person name="Lima N.C."/>
            <person name="Parody-Merino A.M."/>
            <person name="Battley P.F."/>
            <person name="Fidler A.E."/>
            <person name="Prosdocimi F."/>
        </authorList>
    </citation>
    <scope>NUCLEOTIDE SEQUENCE [LARGE SCALE GENOMIC DNA]</scope>
</reference>
<dbReference type="EMBL" id="KZ505647">
    <property type="protein sequence ID" value="PKU48771.1"/>
    <property type="molecule type" value="Genomic_DNA"/>
</dbReference>